<organism evidence="4 5">
    <name type="scientific">Crucibulum laeve</name>
    <dbReference type="NCBI Taxonomy" id="68775"/>
    <lineage>
        <taxon>Eukaryota</taxon>
        <taxon>Fungi</taxon>
        <taxon>Dikarya</taxon>
        <taxon>Basidiomycota</taxon>
        <taxon>Agaricomycotina</taxon>
        <taxon>Agaricomycetes</taxon>
        <taxon>Agaricomycetidae</taxon>
        <taxon>Agaricales</taxon>
        <taxon>Agaricineae</taxon>
        <taxon>Nidulariaceae</taxon>
        <taxon>Crucibulum</taxon>
    </lineage>
</organism>
<dbReference type="Pfam" id="PF18721">
    <property type="entry name" value="CxC6"/>
    <property type="match status" value="1"/>
</dbReference>
<gene>
    <name evidence="4" type="ORF">BDQ12DRAFT_701384</name>
</gene>
<sequence>MTSGLLSGSVSHSISGSISSSASIPGSGSGSGFTAKSSHKKKVELTAQQLELARLLGVPTDLLNNDDSGLHISYRKYCAAIAAKHKLDELCKANAWNMKKPSNKEVIELVIGKSIFHKISEYPDMKEWLEGGENPPDDIDVWGFQKTGSYIFRDLFEYIEPSKVKGKGKKRGKEAEGGKEKEKKDKSKKGLTNISFKVFSDCIKLNFSSQISLATVLLILFTMTENNELLSLYARQANPLYDGENDSSLSGWMRCLSRALIEKLNKHNSSMKLFHKREMAHTFKEEKKIVTVGNKLNSLAKVLKLYPCDKNGYYKGNLPTISYKSIQAIMMICPSSGDIPMITLIKGNTIYENACVLTVLYSADHEHIPSDDHGKNNRVYLNTAKYLKIGHNLWCDQSFSNGVVTAMYSFHASAAAYTEYWNNTFGIINEEKIKIITHWQIWQAFVQESIQTVLEASKSHLTLNDGLSIDEVTSQAVYTLVQNGIISSAHGHSCTECTQKYKSAPDIITTSTPGAVLGDDSEISSIRNIMPQNNTSDSDTEMDDDNATVSMVVVDAFENCTDDLANAHGGVFCAFHKNQYGSECCWHTCEDQKLSGTQSCLQHQPQWKKYIQSHSHANLLVGEQMSWQISTSQNAQAHDEETPPDRPKDHYFGPSKFYCVETICAPCGVVIAWDLFDRSESATQILDFLERIFPKEESRPTYICIDKACLVLQSAISNQSWEEWKKTTRFIACEQLNAWLDGFESILKRMTPNNFKWFLHTMLFYHTRYRVRVKKRIRK</sequence>
<feature type="compositionally biased region" description="Basic and acidic residues" evidence="1">
    <location>
        <begin position="173"/>
        <end position="185"/>
    </location>
</feature>
<evidence type="ECO:0000313" key="5">
    <source>
        <dbReference type="Proteomes" id="UP000308652"/>
    </source>
</evidence>
<name>A0A5C3LGD6_9AGAR</name>
<dbReference type="STRING" id="68775.A0A5C3LGD6"/>
<evidence type="ECO:0000313" key="4">
    <source>
        <dbReference type="EMBL" id="TFK31937.1"/>
    </source>
</evidence>
<dbReference type="InterPro" id="IPR040898">
    <property type="entry name" value="CxC6"/>
</dbReference>
<proteinExistence type="predicted"/>
<dbReference type="OrthoDB" id="2527272at2759"/>
<dbReference type="InterPro" id="IPR041539">
    <property type="entry name" value="CxC5"/>
</dbReference>
<evidence type="ECO:0000259" key="2">
    <source>
        <dbReference type="Pfam" id="PF18718"/>
    </source>
</evidence>
<protein>
    <recommendedName>
        <fullName evidence="6">CxC6 like cysteine cluster associated with KDZ domain-containing protein</fullName>
    </recommendedName>
</protein>
<reference evidence="4 5" key="1">
    <citation type="journal article" date="2019" name="Nat. Ecol. Evol.">
        <title>Megaphylogeny resolves global patterns of mushroom evolution.</title>
        <authorList>
            <person name="Varga T."/>
            <person name="Krizsan K."/>
            <person name="Foldi C."/>
            <person name="Dima B."/>
            <person name="Sanchez-Garcia M."/>
            <person name="Sanchez-Ramirez S."/>
            <person name="Szollosi G.J."/>
            <person name="Szarkandi J.G."/>
            <person name="Papp V."/>
            <person name="Albert L."/>
            <person name="Andreopoulos W."/>
            <person name="Angelini C."/>
            <person name="Antonin V."/>
            <person name="Barry K.W."/>
            <person name="Bougher N.L."/>
            <person name="Buchanan P."/>
            <person name="Buyck B."/>
            <person name="Bense V."/>
            <person name="Catcheside P."/>
            <person name="Chovatia M."/>
            <person name="Cooper J."/>
            <person name="Damon W."/>
            <person name="Desjardin D."/>
            <person name="Finy P."/>
            <person name="Geml J."/>
            <person name="Haridas S."/>
            <person name="Hughes K."/>
            <person name="Justo A."/>
            <person name="Karasinski D."/>
            <person name="Kautmanova I."/>
            <person name="Kiss B."/>
            <person name="Kocsube S."/>
            <person name="Kotiranta H."/>
            <person name="LaButti K.M."/>
            <person name="Lechner B.E."/>
            <person name="Liimatainen K."/>
            <person name="Lipzen A."/>
            <person name="Lukacs Z."/>
            <person name="Mihaltcheva S."/>
            <person name="Morgado L.N."/>
            <person name="Niskanen T."/>
            <person name="Noordeloos M.E."/>
            <person name="Ohm R.A."/>
            <person name="Ortiz-Santana B."/>
            <person name="Ovrebo C."/>
            <person name="Racz N."/>
            <person name="Riley R."/>
            <person name="Savchenko A."/>
            <person name="Shiryaev A."/>
            <person name="Soop K."/>
            <person name="Spirin V."/>
            <person name="Szebenyi C."/>
            <person name="Tomsovsky M."/>
            <person name="Tulloss R.E."/>
            <person name="Uehling J."/>
            <person name="Grigoriev I.V."/>
            <person name="Vagvolgyi C."/>
            <person name="Papp T."/>
            <person name="Martin F.M."/>
            <person name="Miettinen O."/>
            <person name="Hibbett D.S."/>
            <person name="Nagy L.G."/>
        </authorList>
    </citation>
    <scope>NUCLEOTIDE SEQUENCE [LARGE SCALE GENOMIC DNA]</scope>
    <source>
        <strain evidence="4 5">CBS 166.37</strain>
    </source>
</reference>
<evidence type="ECO:0000259" key="3">
    <source>
        <dbReference type="Pfam" id="PF18721"/>
    </source>
</evidence>
<feature type="region of interest" description="Disordered" evidence="1">
    <location>
        <begin position="167"/>
        <end position="186"/>
    </location>
</feature>
<evidence type="ECO:0008006" key="6">
    <source>
        <dbReference type="Google" id="ProtNLM"/>
    </source>
</evidence>
<feature type="domain" description="CxC5 like cysteine cluster associated with KDZ" evidence="2">
    <location>
        <begin position="360"/>
        <end position="425"/>
    </location>
</feature>
<keyword evidence="5" id="KW-1185">Reference proteome</keyword>
<dbReference type="Proteomes" id="UP000308652">
    <property type="component" value="Unassembled WGS sequence"/>
</dbReference>
<dbReference type="AlphaFoldDB" id="A0A5C3LGD6"/>
<dbReference type="Pfam" id="PF18718">
    <property type="entry name" value="CxC5"/>
    <property type="match status" value="1"/>
</dbReference>
<accession>A0A5C3LGD6</accession>
<evidence type="ECO:0000256" key="1">
    <source>
        <dbReference type="SAM" id="MobiDB-lite"/>
    </source>
</evidence>
<dbReference type="EMBL" id="ML213695">
    <property type="protein sequence ID" value="TFK31937.1"/>
    <property type="molecule type" value="Genomic_DNA"/>
</dbReference>
<feature type="domain" description="CxC6 like cysteine cluster associated with KDZ" evidence="3">
    <location>
        <begin position="556"/>
        <end position="609"/>
    </location>
</feature>